<dbReference type="PANTHER" id="PTHR10443">
    <property type="entry name" value="MICROSOMAL DIPEPTIDASE"/>
    <property type="match status" value="1"/>
</dbReference>
<dbReference type="RefSeq" id="WP_062419895.1">
    <property type="nucleotide sequence ID" value="NZ_BBXZ01000185.1"/>
</dbReference>
<dbReference type="PANTHER" id="PTHR10443:SF12">
    <property type="entry name" value="DIPEPTIDASE"/>
    <property type="match status" value="1"/>
</dbReference>
<name>A0A0M9U3D5_9CHLR</name>
<dbReference type="PROSITE" id="PS51365">
    <property type="entry name" value="RENAL_DIPEPTIDASE_2"/>
    <property type="match status" value="1"/>
</dbReference>
<dbReference type="GO" id="GO:0070573">
    <property type="term" value="F:metallodipeptidase activity"/>
    <property type="evidence" value="ECO:0007669"/>
    <property type="project" value="InterPro"/>
</dbReference>
<dbReference type="EMBL" id="DF967975">
    <property type="protein sequence ID" value="GAP19634.1"/>
    <property type="molecule type" value="Genomic_DNA"/>
</dbReference>
<dbReference type="InterPro" id="IPR008257">
    <property type="entry name" value="Pept_M19"/>
</dbReference>
<reference evidence="1" key="1">
    <citation type="journal article" date="2015" name="Genome Announc.">
        <title>Draft Genome Sequences of Anaerolinea thermolimosa IMO-1, Bellilinea caldifistulae GOMI-1, Leptolinea tardivitalis YMTK-2, Levilinea saccharolytica KIBI-1, Longilinea arvoryzae KOME-1, Previously Described as Members of the Class Anaerolineae (Chloroflexi).</title>
        <authorList>
            <person name="Matsuura N."/>
            <person name="Tourlousse M.D."/>
            <person name="Ohashi A."/>
            <person name="Hugenholtz P."/>
            <person name="Sekiguchi Y."/>
        </authorList>
    </citation>
    <scope>NUCLEOTIDE SEQUENCE</scope>
    <source>
        <strain evidence="1">KIBI-1</strain>
    </source>
</reference>
<dbReference type="Gene3D" id="3.20.20.140">
    <property type="entry name" value="Metal-dependent hydrolases"/>
    <property type="match status" value="1"/>
</dbReference>
<gene>
    <name evidence="1" type="ORF">LSAC_03544</name>
</gene>
<protein>
    <submittedName>
        <fullName evidence="1">Zn-dependent dipeptidase, microsomal dipeptidase homolog</fullName>
    </submittedName>
</protein>
<organism evidence="1">
    <name type="scientific">Levilinea saccharolytica</name>
    <dbReference type="NCBI Taxonomy" id="229921"/>
    <lineage>
        <taxon>Bacteria</taxon>
        <taxon>Bacillati</taxon>
        <taxon>Chloroflexota</taxon>
        <taxon>Anaerolineae</taxon>
        <taxon>Anaerolineales</taxon>
        <taxon>Anaerolineaceae</taxon>
        <taxon>Levilinea</taxon>
    </lineage>
</organism>
<dbReference type="Pfam" id="PF01244">
    <property type="entry name" value="Peptidase_M19"/>
    <property type="match status" value="1"/>
</dbReference>
<dbReference type="OrthoDB" id="9804920at2"/>
<dbReference type="SUPFAM" id="SSF51556">
    <property type="entry name" value="Metallo-dependent hydrolases"/>
    <property type="match status" value="1"/>
</dbReference>
<proteinExistence type="predicted"/>
<evidence type="ECO:0000313" key="1">
    <source>
        <dbReference type="EMBL" id="GAP19634.1"/>
    </source>
</evidence>
<dbReference type="InterPro" id="IPR032466">
    <property type="entry name" value="Metal_Hydrolase"/>
</dbReference>
<dbReference type="AlphaFoldDB" id="A0A0M9U3D5"/>
<accession>A0A0M9U3D5</accession>
<sequence length="365" mass="40501">MTLIIDSHQDLAYNALTFNRDYRRSTAETRRLEAGSPTVQITQETTLGWPEYQRAQVAVIVATLFIMPQKYVGDHTWDTEAYATTQQADRLYRKQMDFYRRLSDENPDQFRLLTSRAALQAHLAEWEAAPASETVSHPVGLVMSLEGAEGLPHPRTLEEYAELGLHLLGPVWSGMRFCGGSYEPQGSFTAEGYELLDVMAALNFTLDVAHMNAKSALQAVDRYPGTVICSHANARALLREGTGERHLTDETLRALLERGAVIGVMPFNGFLLPGWKPGDDRSLVTLDTLAAHIDHICQMVGNTQHVGIGSDFDGGFGFPAIPQELNTIADLPLLGDNLRKRGYSESDIAAIFSGNWRRILERSLP</sequence>
<dbReference type="GO" id="GO:0006508">
    <property type="term" value="P:proteolysis"/>
    <property type="evidence" value="ECO:0007669"/>
    <property type="project" value="InterPro"/>
</dbReference>